<evidence type="ECO:0000256" key="12">
    <source>
        <dbReference type="SAM" id="Phobius"/>
    </source>
</evidence>
<evidence type="ECO:0000259" key="13">
    <source>
        <dbReference type="PROSITE" id="PS50305"/>
    </source>
</evidence>
<dbReference type="InterPro" id="IPR014105">
    <property type="entry name" value="Carotenoid/retinoid_OxRdtase"/>
</dbReference>
<dbReference type="EMBL" id="MVBO01000002">
    <property type="protein sequence ID" value="OZJ06681.1"/>
    <property type="molecule type" value="Genomic_DNA"/>
</dbReference>
<comment type="pathway">
    <text evidence="1 11">Carotenoid biosynthesis.</text>
</comment>
<evidence type="ECO:0000313" key="15">
    <source>
        <dbReference type="Proteomes" id="UP000242875"/>
    </source>
</evidence>
<dbReference type="Proteomes" id="UP000242875">
    <property type="component" value="Unassembled WGS sequence"/>
</dbReference>
<keyword evidence="15" id="KW-1185">Reference proteome</keyword>
<evidence type="ECO:0000313" key="14">
    <source>
        <dbReference type="EMBL" id="OZJ06681.1"/>
    </source>
</evidence>
<dbReference type="SUPFAM" id="SSF51905">
    <property type="entry name" value="FAD/NAD(P)-binding domain"/>
    <property type="match status" value="1"/>
</dbReference>
<name>A0A261Y7W9_9FUNG</name>
<evidence type="ECO:0000256" key="1">
    <source>
        <dbReference type="ARBA" id="ARBA00004829"/>
    </source>
</evidence>
<dbReference type="Gene3D" id="3.50.50.60">
    <property type="entry name" value="FAD/NAD(P)-binding domain"/>
    <property type="match status" value="2"/>
</dbReference>
<comment type="caution">
    <text evidence="14">The sequence shown here is derived from an EMBL/GenBank/DDBJ whole genome shotgun (WGS) entry which is preliminary data.</text>
</comment>
<dbReference type="InterPro" id="IPR026590">
    <property type="entry name" value="Ssirtuin_cat_dom"/>
</dbReference>
<feature type="binding site" evidence="10">
    <location>
        <position position="232"/>
    </location>
    <ligand>
        <name>Zn(2+)</name>
        <dbReference type="ChEBI" id="CHEBI:29105"/>
    </ligand>
</feature>
<dbReference type="GO" id="GO:0016166">
    <property type="term" value="F:phytoene dehydrogenase activity"/>
    <property type="evidence" value="ECO:0007669"/>
    <property type="project" value="UniProtKB-ARBA"/>
</dbReference>
<dbReference type="PANTHER" id="PTHR43734">
    <property type="entry name" value="PHYTOENE DESATURASE"/>
    <property type="match status" value="1"/>
</dbReference>
<dbReference type="InterPro" id="IPR036188">
    <property type="entry name" value="FAD/NAD-bd_sf"/>
</dbReference>
<dbReference type="InterPro" id="IPR002937">
    <property type="entry name" value="Amino_oxidase"/>
</dbReference>
<keyword evidence="7 11" id="KW-0560">Oxidoreductase</keyword>
<gene>
    <name evidence="14" type="ORF">BZG36_00431</name>
</gene>
<keyword evidence="6 11" id="KW-0125">Carotenoid biosynthesis</keyword>
<dbReference type="FunFam" id="3.50.50.60:FF:000171">
    <property type="entry name" value="zeta-carotene-forming phytoene desaturase"/>
    <property type="match status" value="1"/>
</dbReference>
<feature type="active site" description="Proton acceptor" evidence="10">
    <location>
        <position position="163"/>
    </location>
</feature>
<dbReference type="AlphaFoldDB" id="A0A261Y7W9"/>
<feature type="binding site" evidence="10">
    <location>
        <position position="171"/>
    </location>
    <ligand>
        <name>Zn(2+)</name>
        <dbReference type="ChEBI" id="CHEBI:29105"/>
    </ligand>
</feature>
<evidence type="ECO:0000256" key="8">
    <source>
        <dbReference type="ARBA" id="ARBA00023027"/>
    </source>
</evidence>
<dbReference type="Pfam" id="PF01593">
    <property type="entry name" value="Amino_oxidase"/>
    <property type="match status" value="1"/>
</dbReference>
<evidence type="ECO:0000256" key="5">
    <source>
        <dbReference type="ARBA" id="ARBA00022679"/>
    </source>
</evidence>
<dbReference type="SUPFAM" id="SSF52467">
    <property type="entry name" value="DHS-like NAD/FAD-binding domain"/>
    <property type="match status" value="1"/>
</dbReference>
<evidence type="ECO:0000256" key="7">
    <source>
        <dbReference type="ARBA" id="ARBA00023002"/>
    </source>
</evidence>
<dbReference type="Gene3D" id="3.40.50.1220">
    <property type="entry name" value="TPP-binding domain"/>
    <property type="match status" value="1"/>
</dbReference>
<keyword evidence="12" id="KW-0472">Membrane</keyword>
<sequence>MVNLNAITKSQKLKMPDFAPKNRTLPSVYEIEDAVEHVMQMLLGDDVRIGERNSGGVVVMTGAGVSTDSGIPDYRGEQGTYTVNANYKPIYFQEFLARHSFRQRYWARGYLGWGQIHDAKPNSTHLALKSLQDKGYISNLITQNVDRLHLVAGSPEDRVAELHGTLATVECLSCGHKQPRDVFQDVLSELNPEWAAYRHHLKTTHTEPRINPDGDVELPANVSYYDFEIPPCPKCHTGIVKPSVVFFGENIKADVKALTSEWIRQARAILVIGSSLATYSAYRLVKTAHEMGKEVGLVNIGATRGDDIASWKCEVACGEVFPVVTKERVCSGSLIFPLLDKHVVVVGAGVGGVATAARLASQGIKVTVVEKNDFVGGRCSLLYQDGHRFDQGPSLYLMPKIFKETFDDLGHNIEDHIDLLKCERNYRVHFHDGDSIQLSPDLSIMKKEIERYEGEGVEPFLCFLRFIEESHIHYERSVQLALKQNFVYWWHLFRLKYIPDVFRLHLVNTIYGRAKKYFQSKKVRMALTFQTMYMSMSPFEAPANYNLLQYTEFAEGIWYPRGGFNIVPSALAKIAESYGATIRLNCPVKSINTTDRSVTGVTLADGEVIEADAVIANADLVYVYNTLLPPSTYGKRLSDKAKYTSSSISFYWCLDREVPELDVHNIFLAEAYKESFDEIFKDLSLPSDPSFYVNVPSRIDPSSAPPGRDTVVVLVPIGHSRHAIPEDQTEMVKKARQMVIGTITKRLQLPDFSSYVVHETVNDPSTWASRFNLWKGSILGRFDNLFFVGASAHPGTGVPIVLCCAKLVSEQVGQWLGIDVRWSKKVKGANGDTRVPAKRFTFAYYIVTDLMPIALVVLAIVWLLQYICIMSSTPRPQWVS</sequence>
<dbReference type="GO" id="GO:0016117">
    <property type="term" value="P:carotenoid biosynthetic process"/>
    <property type="evidence" value="ECO:0007669"/>
    <property type="project" value="UniProtKB-KW"/>
</dbReference>
<dbReference type="Gene3D" id="3.30.1600.10">
    <property type="entry name" value="SIR2/SIRT2 'Small Domain"/>
    <property type="match status" value="1"/>
</dbReference>
<evidence type="ECO:0000256" key="6">
    <source>
        <dbReference type="ARBA" id="ARBA00022746"/>
    </source>
</evidence>
<feature type="transmembrane region" description="Helical" evidence="12">
    <location>
        <begin position="842"/>
        <end position="864"/>
    </location>
</feature>
<evidence type="ECO:0000256" key="4">
    <source>
        <dbReference type="ARBA" id="ARBA00013293"/>
    </source>
</evidence>
<keyword evidence="12" id="KW-0812">Transmembrane</keyword>
<evidence type="ECO:0000256" key="3">
    <source>
        <dbReference type="ARBA" id="ARBA00006924"/>
    </source>
</evidence>
<feature type="domain" description="Deacetylase sirtuin-type" evidence="13">
    <location>
        <begin position="36"/>
        <end position="342"/>
    </location>
</feature>
<protein>
    <recommendedName>
        <fullName evidence="4">Phytoene desaturase</fullName>
    </recommendedName>
    <alternativeName>
        <fullName evidence="9">Phytoene desaturase (3,4-didehydrolycopene-forming)</fullName>
    </alternativeName>
</protein>
<comment type="similarity">
    <text evidence="2 11">Belongs to the carotenoid/retinoid oxidoreductase family.</text>
</comment>
<keyword evidence="10" id="KW-0479">Metal-binding</keyword>
<dbReference type="InterPro" id="IPR029035">
    <property type="entry name" value="DHS-like_NAD/FAD-binding_dom"/>
</dbReference>
<dbReference type="InterPro" id="IPR026591">
    <property type="entry name" value="Sirtuin_cat_small_dom_sf"/>
</dbReference>
<keyword evidence="8" id="KW-0520">NAD</keyword>
<proteinExistence type="inferred from homology"/>
<dbReference type="InterPro" id="IPR003000">
    <property type="entry name" value="Sirtuin"/>
</dbReference>
<dbReference type="GO" id="GO:0016740">
    <property type="term" value="F:transferase activity"/>
    <property type="evidence" value="ECO:0007669"/>
    <property type="project" value="UniProtKB-KW"/>
</dbReference>
<dbReference type="PANTHER" id="PTHR43734:SF1">
    <property type="entry name" value="PHYTOENE DESATURASE"/>
    <property type="match status" value="1"/>
</dbReference>
<dbReference type="OrthoDB" id="7777654at2759"/>
<keyword evidence="10" id="KW-0862">Zinc</keyword>
<evidence type="ECO:0000256" key="10">
    <source>
        <dbReference type="PROSITE-ProRule" id="PRU00236"/>
    </source>
</evidence>
<reference evidence="14 15" key="1">
    <citation type="journal article" date="2017" name="Mycologia">
        <title>Bifiguratus adelaidae, gen. et sp. nov., a new member of Mucoromycotina in endophytic and soil-dwelling habitats.</title>
        <authorList>
            <person name="Torres-Cruz T.J."/>
            <person name="Billingsley Tobias T.L."/>
            <person name="Almatruk M."/>
            <person name="Hesse C."/>
            <person name="Kuske C.R."/>
            <person name="Desiro A."/>
            <person name="Benucci G.M."/>
            <person name="Bonito G."/>
            <person name="Stajich J.E."/>
            <person name="Dunlap C."/>
            <person name="Arnold A.E."/>
            <person name="Porras-Alfaro A."/>
        </authorList>
    </citation>
    <scope>NUCLEOTIDE SEQUENCE [LARGE SCALE GENOMIC DNA]</scope>
    <source>
        <strain evidence="14 15">AZ0501</strain>
    </source>
</reference>
<evidence type="ECO:0000256" key="9">
    <source>
        <dbReference type="ARBA" id="ARBA00034551"/>
    </source>
</evidence>
<feature type="binding site" evidence="10">
    <location>
        <position position="174"/>
    </location>
    <ligand>
        <name>Zn(2+)</name>
        <dbReference type="ChEBI" id="CHEBI:29105"/>
    </ligand>
</feature>
<dbReference type="NCBIfam" id="TIGR02734">
    <property type="entry name" value="crtI_fam"/>
    <property type="match status" value="1"/>
</dbReference>
<keyword evidence="5" id="KW-0808">Transferase</keyword>
<keyword evidence="12" id="KW-1133">Transmembrane helix</keyword>
<dbReference type="Pfam" id="PF02146">
    <property type="entry name" value="SIR2"/>
    <property type="match status" value="1"/>
</dbReference>
<feature type="binding site" evidence="10">
    <location>
        <position position="235"/>
    </location>
    <ligand>
        <name>Zn(2+)</name>
        <dbReference type="ChEBI" id="CHEBI:29105"/>
    </ligand>
</feature>
<evidence type="ECO:0000256" key="2">
    <source>
        <dbReference type="ARBA" id="ARBA00006046"/>
    </source>
</evidence>
<accession>A0A261Y7W9</accession>
<organism evidence="14 15">
    <name type="scientific">Bifiguratus adelaidae</name>
    <dbReference type="NCBI Taxonomy" id="1938954"/>
    <lineage>
        <taxon>Eukaryota</taxon>
        <taxon>Fungi</taxon>
        <taxon>Fungi incertae sedis</taxon>
        <taxon>Mucoromycota</taxon>
        <taxon>Mucoromycotina</taxon>
        <taxon>Endogonomycetes</taxon>
        <taxon>Endogonales</taxon>
        <taxon>Endogonales incertae sedis</taxon>
        <taxon>Bifiguratus</taxon>
    </lineage>
</organism>
<evidence type="ECO:0000256" key="11">
    <source>
        <dbReference type="RuleBase" id="RU362075"/>
    </source>
</evidence>
<dbReference type="GO" id="GO:0070403">
    <property type="term" value="F:NAD+ binding"/>
    <property type="evidence" value="ECO:0007669"/>
    <property type="project" value="InterPro"/>
</dbReference>
<comment type="similarity">
    <text evidence="3">Belongs to the sirtuin family. Class I subfamily.</text>
</comment>
<dbReference type="PROSITE" id="PS50305">
    <property type="entry name" value="SIRTUIN"/>
    <property type="match status" value="1"/>
</dbReference>
<dbReference type="GO" id="GO:0046872">
    <property type="term" value="F:metal ion binding"/>
    <property type="evidence" value="ECO:0007669"/>
    <property type="project" value="UniProtKB-KW"/>
</dbReference>